<evidence type="ECO:0000259" key="3">
    <source>
        <dbReference type="SMART" id="SM00645"/>
    </source>
</evidence>
<evidence type="ECO:0000256" key="1">
    <source>
        <dbReference type="ARBA" id="ARBA00008455"/>
    </source>
</evidence>
<sequence length="454" mass="50685">MNTIVTGRRTTLSVQQIMDTTRIASCGQGDPSIAFQHMLLFGGLATEREYPFTGRYGPCKFLTKEVAITGYTRLPEGDEDALQWAVNVGPVVAVIEAGESFAANDTGVHYEMSRIAALNHCVLVVGYGVDETTGREFWIIRNSYGERWGDKGHARVPRNCVVEEGYCNLAHYAIYPTMAGLNPPFLARQVSYPLAMHYSPCPCVACRVLFPNATREEKRSGIDIGPAPQNGPNPKINKTKLGHRAFVSYFYLQSPPPIPNPMALRSVARRFNLVHHGFMTKLQKHGDFARIYYGSKAGGVFFSTSTATTRSESELKAMYEKFVRDPKKSFSEDELMAMYDIYLVDHGKSFRTVHGKRRGFEIFKETVRFCDDRNSTTSDPMRKLGINSLADVDKELISNPYVGRPRPPPPEEAPLKWNISGVLSDKRIQAFWSRAKEMAAAEQKKKRAAAAACG</sequence>
<dbReference type="CDD" id="cd02248">
    <property type="entry name" value="Peptidase_C1A"/>
    <property type="match status" value="1"/>
</dbReference>
<accession>A0AAP0DEN9</accession>
<dbReference type="PANTHER" id="PTHR12411">
    <property type="entry name" value="CYSTEINE PROTEASE FAMILY C1-RELATED"/>
    <property type="match status" value="1"/>
</dbReference>
<feature type="domain" description="Peptidase C1A papain C-terminal" evidence="3">
    <location>
        <begin position="2"/>
        <end position="177"/>
    </location>
</feature>
<dbReference type="PROSITE" id="PS00639">
    <property type="entry name" value="THIOL_PROTEASE_HIS"/>
    <property type="match status" value="1"/>
</dbReference>
<organism evidence="4 5">
    <name type="scientific">Deinandra increscens subsp. villosa</name>
    <dbReference type="NCBI Taxonomy" id="3103831"/>
    <lineage>
        <taxon>Eukaryota</taxon>
        <taxon>Viridiplantae</taxon>
        <taxon>Streptophyta</taxon>
        <taxon>Embryophyta</taxon>
        <taxon>Tracheophyta</taxon>
        <taxon>Spermatophyta</taxon>
        <taxon>Magnoliopsida</taxon>
        <taxon>eudicotyledons</taxon>
        <taxon>Gunneridae</taxon>
        <taxon>Pentapetalae</taxon>
        <taxon>asterids</taxon>
        <taxon>campanulids</taxon>
        <taxon>Asterales</taxon>
        <taxon>Asteraceae</taxon>
        <taxon>Asteroideae</taxon>
        <taxon>Heliantheae alliance</taxon>
        <taxon>Madieae</taxon>
        <taxon>Madiinae</taxon>
        <taxon>Deinandra</taxon>
    </lineage>
</organism>
<reference evidence="4 5" key="1">
    <citation type="submission" date="2024-04" db="EMBL/GenBank/DDBJ databases">
        <title>The reference genome of an endangered Asteraceae, Deinandra increscens subsp. villosa, native to the Central Coast of California.</title>
        <authorList>
            <person name="Guilliams M."/>
            <person name="Hasenstab-Lehman K."/>
            <person name="Meyer R."/>
            <person name="Mcevoy S."/>
        </authorList>
    </citation>
    <scope>NUCLEOTIDE SEQUENCE [LARGE SCALE GENOMIC DNA]</scope>
    <source>
        <tissue evidence="4">Leaf</tissue>
    </source>
</reference>
<dbReference type="Proteomes" id="UP001408789">
    <property type="component" value="Unassembled WGS sequence"/>
</dbReference>
<comment type="similarity">
    <text evidence="1">Belongs to the peptidase C1 family.</text>
</comment>
<dbReference type="SMART" id="SM00645">
    <property type="entry name" value="Pept_C1"/>
    <property type="match status" value="1"/>
</dbReference>
<dbReference type="InterPro" id="IPR039417">
    <property type="entry name" value="Peptidase_C1A_papain-like"/>
</dbReference>
<dbReference type="Pfam" id="PF00112">
    <property type="entry name" value="Peptidase_C1"/>
    <property type="match status" value="1"/>
</dbReference>
<dbReference type="GO" id="GO:0008234">
    <property type="term" value="F:cysteine-type peptidase activity"/>
    <property type="evidence" value="ECO:0007669"/>
    <property type="project" value="InterPro"/>
</dbReference>
<proteinExistence type="inferred from homology"/>
<dbReference type="Gene3D" id="1.10.287.2250">
    <property type="match status" value="1"/>
</dbReference>
<evidence type="ECO:0000313" key="5">
    <source>
        <dbReference type="Proteomes" id="UP001408789"/>
    </source>
</evidence>
<evidence type="ECO:0000256" key="2">
    <source>
        <dbReference type="ARBA" id="ARBA00023157"/>
    </source>
</evidence>
<gene>
    <name evidence="4" type="ORF">SSX86_010122</name>
</gene>
<comment type="caution">
    <text evidence="4">The sequence shown here is derived from an EMBL/GenBank/DDBJ whole genome shotgun (WGS) entry which is preliminary data.</text>
</comment>
<dbReference type="GO" id="GO:0006508">
    <property type="term" value="P:proteolysis"/>
    <property type="evidence" value="ECO:0007669"/>
    <property type="project" value="InterPro"/>
</dbReference>
<keyword evidence="2" id="KW-1015">Disulfide bond</keyword>
<dbReference type="EMBL" id="JBCNJP010000012">
    <property type="protein sequence ID" value="KAK9069728.1"/>
    <property type="molecule type" value="Genomic_DNA"/>
</dbReference>
<name>A0AAP0DEN9_9ASTR</name>
<dbReference type="InterPro" id="IPR000668">
    <property type="entry name" value="Peptidase_C1A_C"/>
</dbReference>
<keyword evidence="5" id="KW-1185">Reference proteome</keyword>
<evidence type="ECO:0000313" key="4">
    <source>
        <dbReference type="EMBL" id="KAK9069728.1"/>
    </source>
</evidence>
<dbReference type="InterPro" id="IPR038765">
    <property type="entry name" value="Papain-like_cys_pep_sf"/>
</dbReference>
<dbReference type="AlphaFoldDB" id="A0AAP0DEN9"/>
<dbReference type="InterPro" id="IPR025660">
    <property type="entry name" value="Pept_his_AS"/>
</dbReference>
<dbReference type="InterPro" id="IPR013128">
    <property type="entry name" value="Peptidase_C1A"/>
</dbReference>
<dbReference type="SUPFAM" id="SSF54001">
    <property type="entry name" value="Cysteine proteinases"/>
    <property type="match status" value="2"/>
</dbReference>
<protein>
    <recommendedName>
        <fullName evidence="3">Peptidase C1A papain C-terminal domain-containing protein</fullName>
    </recommendedName>
</protein>
<dbReference type="Gene3D" id="3.90.70.10">
    <property type="entry name" value="Cysteine proteinases"/>
    <property type="match status" value="1"/>
</dbReference>